<dbReference type="EMBL" id="KV426242">
    <property type="protein sequence ID" value="KZV84072.1"/>
    <property type="molecule type" value="Genomic_DNA"/>
</dbReference>
<reference evidence="2 3" key="1">
    <citation type="journal article" date="2016" name="Mol. Biol. Evol.">
        <title>Comparative Genomics of Early-Diverging Mushroom-Forming Fungi Provides Insights into the Origins of Lignocellulose Decay Capabilities.</title>
        <authorList>
            <person name="Nagy L.G."/>
            <person name="Riley R."/>
            <person name="Tritt A."/>
            <person name="Adam C."/>
            <person name="Daum C."/>
            <person name="Floudas D."/>
            <person name="Sun H."/>
            <person name="Yadav J.S."/>
            <person name="Pangilinan J."/>
            <person name="Larsson K.H."/>
            <person name="Matsuura K."/>
            <person name="Barry K."/>
            <person name="Labutti K."/>
            <person name="Kuo R."/>
            <person name="Ohm R.A."/>
            <person name="Bhattacharya S.S."/>
            <person name="Shirouzu T."/>
            <person name="Yoshinaga Y."/>
            <person name="Martin F.M."/>
            <person name="Grigoriev I.V."/>
            <person name="Hibbett D.S."/>
        </authorList>
    </citation>
    <scope>NUCLEOTIDE SEQUENCE [LARGE SCALE GENOMIC DNA]</scope>
    <source>
        <strain evidence="2 3">HHB12029</strain>
    </source>
</reference>
<protein>
    <submittedName>
        <fullName evidence="2">Uncharacterized protein</fullName>
    </submittedName>
</protein>
<feature type="region of interest" description="Disordered" evidence="1">
    <location>
        <begin position="69"/>
        <end position="94"/>
    </location>
</feature>
<sequence>MRATLPALVRVLPRSAVPAAARVLPAGQKILPKKQQATLIDHLLERKKASPDTFPPNLRVEQLPPAHEWEKLSHANPASAPPTSPRWAERWRTR</sequence>
<evidence type="ECO:0000256" key="1">
    <source>
        <dbReference type="SAM" id="MobiDB-lite"/>
    </source>
</evidence>
<gene>
    <name evidence="2" type="ORF">EXIGLDRAFT_776935</name>
</gene>
<name>A0A165D9P6_EXIGL</name>
<accession>A0A165D9P6</accession>
<organism evidence="2 3">
    <name type="scientific">Exidia glandulosa HHB12029</name>
    <dbReference type="NCBI Taxonomy" id="1314781"/>
    <lineage>
        <taxon>Eukaryota</taxon>
        <taxon>Fungi</taxon>
        <taxon>Dikarya</taxon>
        <taxon>Basidiomycota</taxon>
        <taxon>Agaricomycotina</taxon>
        <taxon>Agaricomycetes</taxon>
        <taxon>Auriculariales</taxon>
        <taxon>Exidiaceae</taxon>
        <taxon>Exidia</taxon>
    </lineage>
</organism>
<dbReference type="OrthoDB" id="3237970at2759"/>
<dbReference type="InParanoid" id="A0A165D9P6"/>
<dbReference type="Proteomes" id="UP000077266">
    <property type="component" value="Unassembled WGS sequence"/>
</dbReference>
<proteinExistence type="predicted"/>
<keyword evidence="3" id="KW-1185">Reference proteome</keyword>
<evidence type="ECO:0000313" key="3">
    <source>
        <dbReference type="Proteomes" id="UP000077266"/>
    </source>
</evidence>
<evidence type="ECO:0000313" key="2">
    <source>
        <dbReference type="EMBL" id="KZV84072.1"/>
    </source>
</evidence>
<dbReference type="AlphaFoldDB" id="A0A165D9P6"/>